<dbReference type="InParanoid" id="A0A061FS88"/>
<dbReference type="InterPro" id="IPR039537">
    <property type="entry name" value="Retrotran_Ty1/copia-like"/>
</dbReference>
<evidence type="ECO:0000259" key="1">
    <source>
        <dbReference type="PROSITE" id="PS50994"/>
    </source>
</evidence>
<name>A0A061FS88_THECC</name>
<dbReference type="InterPro" id="IPR036397">
    <property type="entry name" value="RNaseH_sf"/>
</dbReference>
<dbReference type="Gene3D" id="3.30.420.10">
    <property type="entry name" value="Ribonuclease H-like superfamily/Ribonuclease H"/>
    <property type="match status" value="1"/>
</dbReference>
<dbReference type="InterPro" id="IPR001584">
    <property type="entry name" value="Integrase_cat-core"/>
</dbReference>
<keyword evidence="3" id="KW-1185">Reference proteome</keyword>
<dbReference type="GO" id="GO:0015074">
    <property type="term" value="P:DNA integration"/>
    <property type="evidence" value="ECO:0007669"/>
    <property type="project" value="InterPro"/>
</dbReference>
<dbReference type="HOGENOM" id="CLU_001650_20_5_1"/>
<accession>A0A061FS88</accession>
<dbReference type="OMA" id="TLNIACK"/>
<evidence type="ECO:0000313" key="3">
    <source>
        <dbReference type="Proteomes" id="UP000026915"/>
    </source>
</evidence>
<gene>
    <name evidence="2" type="ORF">TCM_036561</name>
</gene>
<dbReference type="Gramene" id="EOY17399">
    <property type="protein sequence ID" value="EOY17399"/>
    <property type="gene ID" value="TCM_036561"/>
</dbReference>
<dbReference type="PANTHER" id="PTHR42648:SF21">
    <property type="entry name" value="CYSTEINE-RICH RLK (RECEPTOR-LIKE PROTEIN KINASE) 8"/>
    <property type="match status" value="1"/>
</dbReference>
<sequence length="113" mass="13123">MAFVIVDDYSRYTWVYFLAHKNDALPTFVNHCKKVQNEKGLVIVSIRSDHGGEFEGGEFEGDEFKDFCNEKGLDHNFLTPRTPQQNGVVERKNYTLKEMARTMLCKNNLPKNF</sequence>
<dbReference type="PANTHER" id="PTHR42648">
    <property type="entry name" value="TRANSPOSASE, PUTATIVE-RELATED"/>
    <property type="match status" value="1"/>
</dbReference>
<dbReference type="AlphaFoldDB" id="A0A061FS88"/>
<dbReference type="InterPro" id="IPR012337">
    <property type="entry name" value="RNaseH-like_sf"/>
</dbReference>
<dbReference type="Proteomes" id="UP000026915">
    <property type="component" value="Chromosome 8"/>
</dbReference>
<dbReference type="eggNOG" id="KOG0017">
    <property type="taxonomic scope" value="Eukaryota"/>
</dbReference>
<dbReference type="EMBL" id="CM001886">
    <property type="protein sequence ID" value="EOY17399.1"/>
    <property type="molecule type" value="Genomic_DNA"/>
</dbReference>
<reference evidence="2 3" key="1">
    <citation type="journal article" date="2013" name="Genome Biol.">
        <title>The genome sequence of the most widely cultivated cacao type and its use to identify candidate genes regulating pod color.</title>
        <authorList>
            <person name="Motamayor J.C."/>
            <person name="Mockaitis K."/>
            <person name="Schmutz J."/>
            <person name="Haiminen N."/>
            <person name="Iii D.L."/>
            <person name="Cornejo O."/>
            <person name="Findley S.D."/>
            <person name="Zheng P."/>
            <person name="Utro F."/>
            <person name="Royaert S."/>
            <person name="Saski C."/>
            <person name="Jenkins J."/>
            <person name="Podicheti R."/>
            <person name="Zhao M."/>
            <person name="Scheffler B.E."/>
            <person name="Stack J.C."/>
            <person name="Feltus F.A."/>
            <person name="Mustiga G.M."/>
            <person name="Amores F."/>
            <person name="Phillips W."/>
            <person name="Marelli J.P."/>
            <person name="May G.D."/>
            <person name="Shapiro H."/>
            <person name="Ma J."/>
            <person name="Bustamante C.D."/>
            <person name="Schnell R.J."/>
            <person name="Main D."/>
            <person name="Gilbert D."/>
            <person name="Parida L."/>
            <person name="Kuhn D.N."/>
        </authorList>
    </citation>
    <scope>NUCLEOTIDE SEQUENCE [LARGE SCALE GENOMIC DNA]</scope>
    <source>
        <strain evidence="3">cv. Matina 1-6</strain>
    </source>
</reference>
<feature type="domain" description="Integrase catalytic" evidence="1">
    <location>
        <begin position="1"/>
        <end position="113"/>
    </location>
</feature>
<dbReference type="GO" id="GO:0003676">
    <property type="term" value="F:nucleic acid binding"/>
    <property type="evidence" value="ECO:0007669"/>
    <property type="project" value="InterPro"/>
</dbReference>
<dbReference type="SUPFAM" id="SSF53098">
    <property type="entry name" value="Ribonuclease H-like"/>
    <property type="match status" value="1"/>
</dbReference>
<dbReference type="Pfam" id="PF00665">
    <property type="entry name" value="rve"/>
    <property type="match status" value="1"/>
</dbReference>
<dbReference type="STRING" id="3641.A0A061FS88"/>
<evidence type="ECO:0000313" key="2">
    <source>
        <dbReference type="EMBL" id="EOY17399.1"/>
    </source>
</evidence>
<proteinExistence type="predicted"/>
<organism evidence="2 3">
    <name type="scientific">Theobroma cacao</name>
    <name type="common">Cacao</name>
    <name type="synonym">Cocoa</name>
    <dbReference type="NCBI Taxonomy" id="3641"/>
    <lineage>
        <taxon>Eukaryota</taxon>
        <taxon>Viridiplantae</taxon>
        <taxon>Streptophyta</taxon>
        <taxon>Embryophyta</taxon>
        <taxon>Tracheophyta</taxon>
        <taxon>Spermatophyta</taxon>
        <taxon>Magnoliopsida</taxon>
        <taxon>eudicotyledons</taxon>
        <taxon>Gunneridae</taxon>
        <taxon>Pentapetalae</taxon>
        <taxon>rosids</taxon>
        <taxon>malvids</taxon>
        <taxon>Malvales</taxon>
        <taxon>Malvaceae</taxon>
        <taxon>Byttnerioideae</taxon>
        <taxon>Theobroma</taxon>
    </lineage>
</organism>
<dbReference type="PROSITE" id="PS50994">
    <property type="entry name" value="INTEGRASE"/>
    <property type="match status" value="1"/>
</dbReference>
<protein>
    <recommendedName>
        <fullName evidence="1">Integrase catalytic domain-containing protein</fullName>
    </recommendedName>
</protein>